<dbReference type="InterPro" id="IPR036527">
    <property type="entry name" value="SCP2_sterol-bd_dom_sf"/>
</dbReference>
<name>X0YT94_9ZZZZ</name>
<organism evidence="1">
    <name type="scientific">marine sediment metagenome</name>
    <dbReference type="NCBI Taxonomy" id="412755"/>
    <lineage>
        <taxon>unclassified sequences</taxon>
        <taxon>metagenomes</taxon>
        <taxon>ecological metagenomes</taxon>
    </lineage>
</organism>
<evidence type="ECO:0000313" key="1">
    <source>
        <dbReference type="EMBL" id="GAG59789.1"/>
    </source>
</evidence>
<comment type="caution">
    <text evidence="1">The sequence shown here is derived from an EMBL/GenBank/DDBJ whole genome shotgun (WGS) entry which is preliminary data.</text>
</comment>
<reference evidence="1" key="1">
    <citation type="journal article" date="2014" name="Front. Microbiol.">
        <title>High frequency of phylogenetically diverse reductive dehalogenase-homologous genes in deep subseafloor sedimentary metagenomes.</title>
        <authorList>
            <person name="Kawai M."/>
            <person name="Futagami T."/>
            <person name="Toyoda A."/>
            <person name="Takaki Y."/>
            <person name="Nishi S."/>
            <person name="Hori S."/>
            <person name="Arai W."/>
            <person name="Tsubouchi T."/>
            <person name="Morono Y."/>
            <person name="Uchiyama I."/>
            <person name="Ito T."/>
            <person name="Fujiyama A."/>
            <person name="Inagaki F."/>
            <person name="Takami H."/>
        </authorList>
    </citation>
    <scope>NUCLEOTIDE SEQUENCE</scope>
    <source>
        <strain evidence="1">Expedition CK06-06</strain>
    </source>
</reference>
<dbReference type="SUPFAM" id="SSF55718">
    <property type="entry name" value="SCP-like"/>
    <property type="match status" value="1"/>
</dbReference>
<dbReference type="AlphaFoldDB" id="X0YT94"/>
<dbReference type="EMBL" id="BART01002323">
    <property type="protein sequence ID" value="GAG59789.1"/>
    <property type="molecule type" value="Genomic_DNA"/>
</dbReference>
<protein>
    <recommendedName>
        <fullName evidence="2">SCP2 domain-containing protein</fullName>
    </recommendedName>
</protein>
<accession>X0YT94</accession>
<dbReference type="Gene3D" id="3.30.1050.10">
    <property type="entry name" value="SCP2 sterol-binding domain"/>
    <property type="match status" value="1"/>
</dbReference>
<proteinExistence type="predicted"/>
<evidence type="ECO:0008006" key="2">
    <source>
        <dbReference type="Google" id="ProtNLM"/>
    </source>
</evidence>
<gene>
    <name evidence="1" type="ORF">S01H4_07185</name>
</gene>
<sequence>MLYYKDTEQLYNILVPFFNDLMNNPEIGPKVLASGLIIKFIYHNPEAVIIVHCPNSEIIQGDREDIKPDVVMSMNSDVAHRFWLGKVNLMAALTKGDIRAKGPIPKIAVFGEIYGEINETFNF</sequence>